<reference evidence="1" key="3">
    <citation type="submission" date="2011-08" db="EMBL/GenBank/DDBJ databases">
        <authorList>
            <person name="Kronmiller B.A."/>
            <person name="Werner K.S."/>
            <person name="Wise R.P."/>
        </authorList>
    </citation>
    <scope>NUCLEOTIDE SEQUENCE</scope>
</reference>
<dbReference type="EMBL" id="EF517600">
    <property type="protein sequence ID" value="AEN14329.1"/>
    <property type="molecule type" value="Genomic_DNA"/>
</dbReference>
<gene>
    <name evidence="1" type="ORF">rf1-C2-g14</name>
</gene>
<evidence type="ECO:0000313" key="1">
    <source>
        <dbReference type="EMBL" id="AEN14329.1"/>
    </source>
</evidence>
<accession>G2XK59</accession>
<name>G2XK59_MAIZE</name>
<dbReference type="AlphaFoldDB" id="G2XK59"/>
<sequence length="93" mass="10485">MIMSFHIELLPEGVKIQTEVVTEEESTPVAADQVEEPSNWGLIEGSSTSSLQQRQTFIHLSLVKCTSLEVSNIVYKNTRCNQSLLIFNLVLKY</sequence>
<reference evidence="1" key="2">
    <citation type="journal article" date="2009" name="Plant Physiol.">
        <title>Computational finishing of large sequence contigs reveals interspersed nested repeats and gene islands in the rf1-associated region of maize.</title>
        <authorList>
            <person name="Kronmiller B.A."/>
            <person name="Wise R.P."/>
        </authorList>
    </citation>
    <scope>NUCLEOTIDE SEQUENCE</scope>
</reference>
<reference evidence="1" key="1">
    <citation type="journal article" date="2008" name="Plant Physiol.">
        <title>TEnest: automated chronological annotation and visualization of nested plant transposable elements.</title>
        <authorList>
            <person name="Kronmiller B.A."/>
            <person name="Wise R.P."/>
        </authorList>
    </citation>
    <scope>NUCLEOTIDE SEQUENCE</scope>
</reference>
<proteinExistence type="predicted"/>
<organism evidence="1">
    <name type="scientific">Zea mays</name>
    <name type="common">Maize</name>
    <dbReference type="NCBI Taxonomy" id="4577"/>
    <lineage>
        <taxon>Eukaryota</taxon>
        <taxon>Viridiplantae</taxon>
        <taxon>Streptophyta</taxon>
        <taxon>Embryophyta</taxon>
        <taxon>Tracheophyta</taxon>
        <taxon>Spermatophyta</taxon>
        <taxon>Magnoliopsida</taxon>
        <taxon>Liliopsida</taxon>
        <taxon>Poales</taxon>
        <taxon>Poaceae</taxon>
        <taxon>PACMAD clade</taxon>
        <taxon>Panicoideae</taxon>
        <taxon>Andropogonodae</taxon>
        <taxon>Andropogoneae</taxon>
        <taxon>Tripsacinae</taxon>
        <taxon>Zea</taxon>
    </lineage>
</organism>
<protein>
    <submittedName>
        <fullName evidence="1">Uncharacterized protein</fullName>
    </submittedName>
</protein>